<protein>
    <submittedName>
        <fullName evidence="2">Uncharacterized protein</fullName>
    </submittedName>
</protein>
<evidence type="ECO:0000313" key="2">
    <source>
        <dbReference type="EMBL" id="WBW50242.1"/>
    </source>
</evidence>
<accession>A0ABY7QTY8</accession>
<sequence>MIKKCIAVLVMALLFLASPLAVFAADVSVSATIPDFPVNLNGIEFKPNVPTNFNGLEFNPDEDAQYPLLVYKDITYFPMTTFHSTILNVNTNWTSSDGLVIDKGQWDVPKQFAYDKPRPSKNKKNQRAKIVTEKVTVNGKVFDTENEPYPLLFFRDITYFPLTWRFAVDEFGWDYTFDAKKGLNIRADNYFYTAKGDSGRAADGGYLTVPNETHYIHGDLEIHLVKQFSRLLGPMSRNLSIVKDTTEIKPEAYFAYYQKNGPLFTLDGNFIHTTYYTDPDKRDARLCKVNIKTGEIIRESDEISMPRV</sequence>
<organism evidence="2 3">
    <name type="scientific">Peptoniphilus equinus</name>
    <dbReference type="NCBI Taxonomy" id="3016343"/>
    <lineage>
        <taxon>Bacteria</taxon>
        <taxon>Bacillati</taxon>
        <taxon>Bacillota</taxon>
        <taxon>Tissierellia</taxon>
        <taxon>Tissierellales</taxon>
        <taxon>Peptoniphilaceae</taxon>
        <taxon>Peptoniphilus</taxon>
    </lineage>
</organism>
<gene>
    <name evidence="2" type="ORF">O6R05_01485</name>
</gene>
<keyword evidence="1" id="KW-0732">Signal</keyword>
<evidence type="ECO:0000313" key="3">
    <source>
        <dbReference type="Proteomes" id="UP001210339"/>
    </source>
</evidence>
<dbReference type="Proteomes" id="UP001210339">
    <property type="component" value="Chromosome"/>
</dbReference>
<dbReference type="EMBL" id="CP115667">
    <property type="protein sequence ID" value="WBW50242.1"/>
    <property type="molecule type" value="Genomic_DNA"/>
</dbReference>
<name>A0ABY7QTY8_9FIRM</name>
<reference evidence="2 3" key="1">
    <citation type="submission" date="2023-01" db="EMBL/GenBank/DDBJ databases">
        <authorList>
            <person name="Lee S.H."/>
            <person name="Jung H.S."/>
            <person name="Yun J.U."/>
        </authorList>
    </citation>
    <scope>NUCLEOTIDE SEQUENCE [LARGE SCALE GENOMIC DNA]</scope>
    <source>
        <strain evidence="2 3">CBA3646</strain>
    </source>
</reference>
<feature type="signal peptide" evidence="1">
    <location>
        <begin position="1"/>
        <end position="24"/>
    </location>
</feature>
<feature type="chain" id="PRO_5045819128" evidence="1">
    <location>
        <begin position="25"/>
        <end position="308"/>
    </location>
</feature>
<evidence type="ECO:0000256" key="1">
    <source>
        <dbReference type="SAM" id="SignalP"/>
    </source>
</evidence>
<proteinExistence type="predicted"/>
<dbReference type="RefSeq" id="WP_271191774.1">
    <property type="nucleotide sequence ID" value="NZ_CP115667.1"/>
</dbReference>
<keyword evidence="3" id="KW-1185">Reference proteome</keyword>